<dbReference type="Proteomes" id="UP001152484">
    <property type="component" value="Unassembled WGS sequence"/>
</dbReference>
<dbReference type="Pfam" id="PF14223">
    <property type="entry name" value="Retrotran_gag_2"/>
    <property type="match status" value="1"/>
</dbReference>
<reference evidence="1" key="1">
    <citation type="submission" date="2022-07" db="EMBL/GenBank/DDBJ databases">
        <authorList>
            <person name="Macas J."/>
            <person name="Novak P."/>
            <person name="Neumann P."/>
        </authorList>
    </citation>
    <scope>NUCLEOTIDE SEQUENCE</scope>
</reference>
<evidence type="ECO:0000313" key="2">
    <source>
        <dbReference type="Proteomes" id="UP001152484"/>
    </source>
</evidence>
<gene>
    <name evidence="1" type="ORF">CEURO_LOCUS12535</name>
</gene>
<organism evidence="1 2">
    <name type="scientific">Cuscuta europaea</name>
    <name type="common">European dodder</name>
    <dbReference type="NCBI Taxonomy" id="41803"/>
    <lineage>
        <taxon>Eukaryota</taxon>
        <taxon>Viridiplantae</taxon>
        <taxon>Streptophyta</taxon>
        <taxon>Embryophyta</taxon>
        <taxon>Tracheophyta</taxon>
        <taxon>Spermatophyta</taxon>
        <taxon>Magnoliopsida</taxon>
        <taxon>eudicotyledons</taxon>
        <taxon>Gunneridae</taxon>
        <taxon>Pentapetalae</taxon>
        <taxon>asterids</taxon>
        <taxon>lamiids</taxon>
        <taxon>Solanales</taxon>
        <taxon>Convolvulaceae</taxon>
        <taxon>Cuscuteae</taxon>
        <taxon>Cuscuta</taxon>
        <taxon>Cuscuta subgen. Cuscuta</taxon>
    </lineage>
</organism>
<dbReference type="PANTHER" id="PTHR47481:SF30">
    <property type="entry name" value="CCHC-TYPE DOMAIN-CONTAINING PROTEIN"/>
    <property type="match status" value="1"/>
</dbReference>
<name>A0A9P0ZC08_CUSEU</name>
<dbReference type="AlphaFoldDB" id="A0A9P0ZC08"/>
<accession>A0A9P0ZC08</accession>
<dbReference type="PANTHER" id="PTHR47481">
    <property type="match status" value="1"/>
</dbReference>
<sequence>MMNKAYVVSEQQYQMMFWWLLVSLSELLHARVIHSKHSYELWSAINTFFQSSILAKARQLKSELYNIAKGDRSISEYLVRIQTIADNLLSIGEPISPKDHINVILEGLHEEYESLASSISSRSILDPPTLSEVESLLSAKEMRLQKLHESSQQNLLSANVARLIFEL</sequence>
<comment type="caution">
    <text evidence="1">The sequence shown here is derived from an EMBL/GenBank/DDBJ whole genome shotgun (WGS) entry which is preliminary data.</text>
</comment>
<proteinExistence type="predicted"/>
<evidence type="ECO:0000313" key="1">
    <source>
        <dbReference type="EMBL" id="CAH9093973.1"/>
    </source>
</evidence>
<keyword evidence="2" id="KW-1185">Reference proteome</keyword>
<dbReference type="OrthoDB" id="1436778at2759"/>
<protein>
    <submittedName>
        <fullName evidence="1">Uncharacterized protein</fullName>
    </submittedName>
</protein>
<dbReference type="EMBL" id="CAMAPE010000031">
    <property type="protein sequence ID" value="CAH9093973.1"/>
    <property type="molecule type" value="Genomic_DNA"/>
</dbReference>